<dbReference type="RefSeq" id="WP_181759310.1">
    <property type="nucleotide sequence ID" value="NZ_BMCR01000002.1"/>
</dbReference>
<accession>A0A838XIB4</accession>
<dbReference type="PANTHER" id="PTHR33376">
    <property type="match status" value="1"/>
</dbReference>
<keyword evidence="1 2" id="KW-0732">Signal</keyword>
<dbReference type="AlphaFoldDB" id="A0A838XIB4"/>
<dbReference type="Pfam" id="PF03480">
    <property type="entry name" value="DctP"/>
    <property type="match status" value="1"/>
</dbReference>
<reference evidence="3 4" key="2">
    <citation type="submission" date="2020-08" db="EMBL/GenBank/DDBJ databases">
        <title>Stappia taiwanensis sp. nov., isolated from a coastal thermal spring.</title>
        <authorList>
            <person name="Kampfer P."/>
        </authorList>
    </citation>
    <scope>NUCLEOTIDE SEQUENCE [LARGE SCALE GENOMIC DNA]</scope>
    <source>
        <strain evidence="3 4">DSM 23284</strain>
    </source>
</reference>
<feature type="chain" id="PRO_5032841141" evidence="2">
    <location>
        <begin position="29"/>
        <end position="331"/>
    </location>
</feature>
<evidence type="ECO:0000313" key="4">
    <source>
        <dbReference type="Proteomes" id="UP000559404"/>
    </source>
</evidence>
<keyword evidence="4" id="KW-1185">Reference proteome</keyword>
<feature type="signal peptide" evidence="2">
    <location>
        <begin position="1"/>
        <end position="28"/>
    </location>
</feature>
<dbReference type="InterPro" id="IPR018389">
    <property type="entry name" value="DctP_fam"/>
</dbReference>
<comment type="caution">
    <text evidence="3">The sequence shown here is derived from an EMBL/GenBank/DDBJ whole genome shotgun (WGS) entry which is preliminary data.</text>
</comment>
<name>A0A838XIB4_9HYPH</name>
<protein>
    <submittedName>
        <fullName evidence="3">TRAP transporter substrate-binding protein</fullName>
    </submittedName>
</protein>
<dbReference type="NCBIfam" id="NF037995">
    <property type="entry name" value="TRAP_S1"/>
    <property type="match status" value="1"/>
</dbReference>
<dbReference type="InterPro" id="IPR038404">
    <property type="entry name" value="TRAP_DctP_sf"/>
</dbReference>
<evidence type="ECO:0000256" key="1">
    <source>
        <dbReference type="ARBA" id="ARBA00022729"/>
    </source>
</evidence>
<evidence type="ECO:0000313" key="3">
    <source>
        <dbReference type="EMBL" id="MBA4611109.1"/>
    </source>
</evidence>
<gene>
    <name evidence="3" type="ORF">H1W37_05580</name>
</gene>
<dbReference type="EMBL" id="JACEON010000004">
    <property type="protein sequence ID" value="MBA4611109.1"/>
    <property type="molecule type" value="Genomic_DNA"/>
</dbReference>
<sequence>MTSRFLKTTTGLASLAAFTLSFAVPALAGEKWDMPMAYSPSNFHSATGAEFAKCVTTGTGGDIEIVTHPSGSLFKGADIKRAVQTGQAPIGERLLSAHQNENPIFGIDSIPFLATSFEDAAKLWKAAKPTMEKVLDEQNLVMLYSVPWPPQGLYFKKEVNSVEDMKGVKFRSYNNATARIAELTGMLPVTIEAAEISQAFATGVADSMISSGSTGYDRKVWESLTHFYEVDAWLPRNTVMVNKDVWQGLSDANRNVIRGCAELAEYAGTWRAVEYTQVTVNGLRENGMTVQRPGEKLAGELQIIGETMTTEWLDAAGEDGKAIVDAYKGMQ</sequence>
<dbReference type="PANTHER" id="PTHR33376:SF4">
    <property type="entry name" value="SIALIC ACID-BINDING PERIPLASMIC PROTEIN SIAP"/>
    <property type="match status" value="1"/>
</dbReference>
<evidence type="ECO:0000256" key="2">
    <source>
        <dbReference type="SAM" id="SignalP"/>
    </source>
</evidence>
<reference evidence="3 4" key="1">
    <citation type="submission" date="2020-07" db="EMBL/GenBank/DDBJ databases">
        <authorList>
            <person name="Li M."/>
        </authorList>
    </citation>
    <scope>NUCLEOTIDE SEQUENCE [LARGE SCALE GENOMIC DNA]</scope>
    <source>
        <strain evidence="3 4">DSM 23284</strain>
    </source>
</reference>
<proteinExistence type="predicted"/>
<dbReference type="Proteomes" id="UP000559404">
    <property type="component" value="Unassembled WGS sequence"/>
</dbReference>
<dbReference type="Gene3D" id="3.40.190.170">
    <property type="entry name" value="Bacterial extracellular solute-binding protein, family 7"/>
    <property type="match status" value="1"/>
</dbReference>
<dbReference type="CDD" id="cd13602">
    <property type="entry name" value="PBP2_TRAP_BpDctp6_7"/>
    <property type="match status" value="1"/>
</dbReference>
<organism evidence="3 4">
    <name type="scientific">Stappia taiwanensis</name>
    <dbReference type="NCBI Taxonomy" id="992267"/>
    <lineage>
        <taxon>Bacteria</taxon>
        <taxon>Pseudomonadati</taxon>
        <taxon>Pseudomonadota</taxon>
        <taxon>Alphaproteobacteria</taxon>
        <taxon>Hyphomicrobiales</taxon>
        <taxon>Stappiaceae</taxon>
        <taxon>Stappia</taxon>
    </lineage>
</organism>
<dbReference type="GO" id="GO:0055085">
    <property type="term" value="P:transmembrane transport"/>
    <property type="evidence" value="ECO:0007669"/>
    <property type="project" value="InterPro"/>
</dbReference>